<keyword evidence="3" id="KW-1185">Reference proteome</keyword>
<organism evidence="2 3">
    <name type="scientific">Roseofilum casamattae BLCC-M143</name>
    <dbReference type="NCBI Taxonomy" id="3022442"/>
    <lineage>
        <taxon>Bacteria</taxon>
        <taxon>Bacillati</taxon>
        <taxon>Cyanobacteriota</taxon>
        <taxon>Cyanophyceae</taxon>
        <taxon>Desertifilales</taxon>
        <taxon>Desertifilaceae</taxon>
        <taxon>Roseofilum</taxon>
        <taxon>Roseofilum casamattae</taxon>
    </lineage>
</organism>
<dbReference type="Gene3D" id="3.90.1150.10">
    <property type="entry name" value="Aspartate Aminotransferase, domain 1"/>
    <property type="match status" value="1"/>
</dbReference>
<accession>A0ABT7BYL2</accession>
<evidence type="ECO:0000313" key="3">
    <source>
        <dbReference type="Proteomes" id="UP001232992"/>
    </source>
</evidence>
<sequence length="408" mass="46140">MMQWKTYPRLGLDITWRHLISQLIKSGDPSERARLQMEIASYWPDSRAIAITFSARTAFDLLLQVLELSPGTEIIASAVNIRHMEEIAKFHQSILVPVDLELDTLAPNLDQFRSLISPQTRLCLIAHLFGSVIPLDPYLNLCHNNNILLIEDCAQAFAGSHYLGDDRADVSLFSFGSIKTCSALGGSVALIRDRQLARELQTRQTFYPIKSNWSYRKRLIKYCGLKTISSPPIYHQTLNLLRLGRQDIDRTIGASARGFTSAELIPQLRYQPATLLLNLLARRLQTCPSYQPRISKAKVLLEQLSQRLPEIQIPGSAIVRHSFWLFPILYHAPQQLMEQLRDRGFDATRGNTSIVAMTPTNGIPLPNATYLIQHLLYLPLSSLLPDIELLRLVECLEEFATNMSPKNG</sequence>
<dbReference type="Pfam" id="PF01041">
    <property type="entry name" value="DegT_DnrJ_EryC1"/>
    <property type="match status" value="1"/>
</dbReference>
<comment type="caution">
    <text evidence="2">The sequence shown here is derived from an EMBL/GenBank/DDBJ whole genome shotgun (WGS) entry which is preliminary data.</text>
</comment>
<evidence type="ECO:0000256" key="1">
    <source>
        <dbReference type="RuleBase" id="RU004508"/>
    </source>
</evidence>
<comment type="similarity">
    <text evidence="1">Belongs to the DegT/DnrJ/EryC1 family.</text>
</comment>
<name>A0ABT7BYL2_9CYAN</name>
<keyword evidence="1" id="KW-0663">Pyridoxal phosphate</keyword>
<dbReference type="SUPFAM" id="SSF53383">
    <property type="entry name" value="PLP-dependent transferases"/>
    <property type="match status" value="1"/>
</dbReference>
<dbReference type="InterPro" id="IPR015421">
    <property type="entry name" value="PyrdxlP-dep_Trfase_major"/>
</dbReference>
<dbReference type="InterPro" id="IPR000653">
    <property type="entry name" value="DegT/StrS_aminotransferase"/>
</dbReference>
<dbReference type="PANTHER" id="PTHR30244">
    <property type="entry name" value="TRANSAMINASE"/>
    <property type="match status" value="1"/>
</dbReference>
<dbReference type="RefSeq" id="WP_283758022.1">
    <property type="nucleotide sequence ID" value="NZ_JAQOSQ010000007.1"/>
</dbReference>
<evidence type="ECO:0000313" key="2">
    <source>
        <dbReference type="EMBL" id="MDJ1183368.1"/>
    </source>
</evidence>
<reference evidence="2 3" key="1">
    <citation type="submission" date="2023-01" db="EMBL/GenBank/DDBJ databases">
        <title>Novel diversity within Roseofilum (Cyanobacteria; Desertifilaceae) from marine benthic mats with descriptions of four novel species.</title>
        <authorList>
            <person name="Wang Y."/>
            <person name="Berthold D.E."/>
            <person name="Hu J."/>
            <person name="Lefler F.W."/>
            <person name="Laughinghouse H.D. IV."/>
        </authorList>
    </citation>
    <scope>NUCLEOTIDE SEQUENCE [LARGE SCALE GENOMIC DNA]</scope>
    <source>
        <strain evidence="2 3">BLCC-M143</strain>
    </source>
</reference>
<dbReference type="Gene3D" id="3.40.640.10">
    <property type="entry name" value="Type I PLP-dependent aspartate aminotransferase-like (Major domain)"/>
    <property type="match status" value="1"/>
</dbReference>
<dbReference type="InterPro" id="IPR015422">
    <property type="entry name" value="PyrdxlP-dep_Trfase_small"/>
</dbReference>
<dbReference type="Proteomes" id="UP001232992">
    <property type="component" value="Unassembled WGS sequence"/>
</dbReference>
<dbReference type="InterPro" id="IPR015424">
    <property type="entry name" value="PyrdxlP-dep_Trfase"/>
</dbReference>
<gene>
    <name evidence="2" type="ORF">PMH09_09165</name>
</gene>
<keyword evidence="2" id="KW-0808">Transferase</keyword>
<dbReference type="PANTHER" id="PTHR30244:SF34">
    <property type="entry name" value="DTDP-4-AMINO-4,6-DIDEOXYGALACTOSE TRANSAMINASE"/>
    <property type="match status" value="1"/>
</dbReference>
<dbReference type="GO" id="GO:0008483">
    <property type="term" value="F:transaminase activity"/>
    <property type="evidence" value="ECO:0007669"/>
    <property type="project" value="UniProtKB-KW"/>
</dbReference>
<dbReference type="EMBL" id="JAQOSQ010000007">
    <property type="protein sequence ID" value="MDJ1183368.1"/>
    <property type="molecule type" value="Genomic_DNA"/>
</dbReference>
<protein>
    <submittedName>
        <fullName evidence="2">Aminotransferase class V-fold PLP-dependent enzyme</fullName>
    </submittedName>
</protein>
<proteinExistence type="inferred from homology"/>
<keyword evidence="2" id="KW-0032">Aminotransferase</keyword>